<evidence type="ECO:0000313" key="1">
    <source>
        <dbReference type="EMBL" id="PSN97855.1"/>
    </source>
</evidence>
<evidence type="ECO:0000313" key="2">
    <source>
        <dbReference type="Proteomes" id="UP000240681"/>
    </source>
</evidence>
<name>A0A2R6BGY9_9ARCH</name>
<dbReference type="EMBL" id="NEXK01000004">
    <property type="protein sequence ID" value="PSN97855.1"/>
    <property type="molecule type" value="Genomic_DNA"/>
</dbReference>
<comment type="caution">
    <text evidence="1">The sequence shown here is derived from an EMBL/GenBank/DDBJ whole genome shotgun (WGS) entry which is preliminary data.</text>
</comment>
<proteinExistence type="predicted"/>
<gene>
    <name evidence="1" type="ORF">B9Q09_00245</name>
</gene>
<accession>A0A2R6BGY9</accession>
<protein>
    <submittedName>
        <fullName evidence="1">Uncharacterized protein</fullName>
    </submittedName>
</protein>
<sequence>MYHADLSQSTLLHIVLDCKSGKTLPALAVTSGCLNLILKTRINTGMRCAPTTAGREYMYPVNSVKLGVNA</sequence>
<dbReference type="AlphaFoldDB" id="A0A2R6BGY9"/>
<reference evidence="1 2" key="1">
    <citation type="submission" date="2017-04" db="EMBL/GenBank/DDBJ databases">
        <title>Novel microbial lineages endemic to geothermal iron-oxide mats fill important gaps in the evolutionary history of Archaea.</title>
        <authorList>
            <person name="Jay Z.J."/>
            <person name="Beam J.P."/>
            <person name="Dlakic M."/>
            <person name="Rusch D.B."/>
            <person name="Kozubal M.A."/>
            <person name="Inskeep W.P."/>
        </authorList>
    </citation>
    <scope>NUCLEOTIDE SEQUENCE [LARGE SCALE GENOMIC DNA]</scope>
    <source>
        <strain evidence="1">ECH_B_SAG-C16</strain>
    </source>
</reference>
<organism evidence="1 2">
    <name type="scientific">Candidatus Marsarchaeota G2 archaeon ECH_B_SAG-C16</name>
    <dbReference type="NCBI Taxonomy" id="1978163"/>
    <lineage>
        <taxon>Archaea</taxon>
        <taxon>Candidatus Marsarchaeota</taxon>
        <taxon>Candidatus Marsarchaeota group 2</taxon>
    </lineage>
</organism>
<dbReference type="Proteomes" id="UP000240681">
    <property type="component" value="Unassembled WGS sequence"/>
</dbReference>